<reference evidence="1 2" key="1">
    <citation type="journal article" date="2023" name="Life. Sci Alliance">
        <title>Evolutionary insights into 3D genome organization and epigenetic landscape of Vigna mungo.</title>
        <authorList>
            <person name="Junaid A."/>
            <person name="Singh B."/>
            <person name="Bhatia S."/>
        </authorList>
    </citation>
    <scope>NUCLEOTIDE SEQUENCE [LARGE SCALE GENOMIC DNA]</scope>
    <source>
        <strain evidence="1">Urdbean</strain>
    </source>
</reference>
<dbReference type="AlphaFoldDB" id="A0AAQ3N710"/>
<sequence>MVVNMLQNLRLTFSYLIQIELRSFTKVIKRFKKQEHEVADLSTQLRCLLCDQKKIRKCCVVKNVWFLYFERVLKEVTTGEDCSCCRRVVATTQRYPSAERQPRRRILSVDLTVVDSSNNSLPNAKVSMLRADLKLRTYRQAVIHRLGLGQNSLCTNQKGHLLAEGTQNHTSSPLGGRFWMYDCGVIVMKFMELWDGFDKYKGKTMPDYTSEELQQFREKFVCDWIMDIDNVRRDEVLQQLGSL</sequence>
<dbReference type="Proteomes" id="UP001374535">
    <property type="component" value="Chromosome 7"/>
</dbReference>
<evidence type="ECO:0000313" key="1">
    <source>
        <dbReference type="EMBL" id="WVZ04244.1"/>
    </source>
</evidence>
<keyword evidence="2" id="KW-1185">Reference proteome</keyword>
<gene>
    <name evidence="1" type="ORF">V8G54_025050</name>
</gene>
<name>A0AAQ3N710_VIGMU</name>
<organism evidence="1 2">
    <name type="scientific">Vigna mungo</name>
    <name type="common">Black gram</name>
    <name type="synonym">Phaseolus mungo</name>
    <dbReference type="NCBI Taxonomy" id="3915"/>
    <lineage>
        <taxon>Eukaryota</taxon>
        <taxon>Viridiplantae</taxon>
        <taxon>Streptophyta</taxon>
        <taxon>Embryophyta</taxon>
        <taxon>Tracheophyta</taxon>
        <taxon>Spermatophyta</taxon>
        <taxon>Magnoliopsida</taxon>
        <taxon>eudicotyledons</taxon>
        <taxon>Gunneridae</taxon>
        <taxon>Pentapetalae</taxon>
        <taxon>rosids</taxon>
        <taxon>fabids</taxon>
        <taxon>Fabales</taxon>
        <taxon>Fabaceae</taxon>
        <taxon>Papilionoideae</taxon>
        <taxon>50 kb inversion clade</taxon>
        <taxon>NPAAA clade</taxon>
        <taxon>indigoferoid/millettioid clade</taxon>
        <taxon>Phaseoleae</taxon>
        <taxon>Vigna</taxon>
    </lineage>
</organism>
<proteinExistence type="predicted"/>
<evidence type="ECO:0000313" key="2">
    <source>
        <dbReference type="Proteomes" id="UP001374535"/>
    </source>
</evidence>
<accession>A0AAQ3N710</accession>
<dbReference type="EMBL" id="CP144694">
    <property type="protein sequence ID" value="WVZ04244.1"/>
    <property type="molecule type" value="Genomic_DNA"/>
</dbReference>
<protein>
    <submittedName>
        <fullName evidence="1">Uncharacterized protein</fullName>
    </submittedName>
</protein>